<dbReference type="InterPro" id="IPR036390">
    <property type="entry name" value="WH_DNA-bd_sf"/>
</dbReference>
<comment type="similarity">
    <text evidence="1">Belongs to the LysR transcriptional regulatory family.</text>
</comment>
<dbReference type="FunFam" id="1.10.10.10:FF:000038">
    <property type="entry name" value="Glycine cleavage system transcriptional activator"/>
    <property type="match status" value="1"/>
</dbReference>
<evidence type="ECO:0000256" key="1">
    <source>
        <dbReference type="ARBA" id="ARBA00009437"/>
    </source>
</evidence>
<dbReference type="PANTHER" id="PTHR30537:SF5">
    <property type="entry name" value="HTH-TYPE TRANSCRIPTIONAL ACTIVATOR TTDR-RELATED"/>
    <property type="match status" value="1"/>
</dbReference>
<evidence type="ECO:0000256" key="4">
    <source>
        <dbReference type="ARBA" id="ARBA00023163"/>
    </source>
</evidence>
<evidence type="ECO:0000313" key="7">
    <source>
        <dbReference type="Proteomes" id="UP000642488"/>
    </source>
</evidence>
<evidence type="ECO:0000256" key="3">
    <source>
        <dbReference type="ARBA" id="ARBA00023125"/>
    </source>
</evidence>
<keyword evidence="4" id="KW-0804">Transcription</keyword>
<evidence type="ECO:0000313" key="6">
    <source>
        <dbReference type="EMBL" id="MBJ3763645.1"/>
    </source>
</evidence>
<comment type="caution">
    <text evidence="6">The sequence shown here is derived from an EMBL/GenBank/DDBJ whole genome shotgun (WGS) entry which is preliminary data.</text>
</comment>
<dbReference type="Gene3D" id="1.10.10.10">
    <property type="entry name" value="Winged helix-like DNA-binding domain superfamily/Winged helix DNA-binding domain"/>
    <property type="match status" value="1"/>
</dbReference>
<dbReference type="PANTHER" id="PTHR30537">
    <property type="entry name" value="HTH-TYPE TRANSCRIPTIONAL REGULATOR"/>
    <property type="match status" value="1"/>
</dbReference>
<dbReference type="GO" id="GO:0003700">
    <property type="term" value="F:DNA-binding transcription factor activity"/>
    <property type="evidence" value="ECO:0007669"/>
    <property type="project" value="InterPro"/>
</dbReference>
<dbReference type="InterPro" id="IPR000847">
    <property type="entry name" value="LysR_HTH_N"/>
</dbReference>
<dbReference type="GO" id="GO:0003677">
    <property type="term" value="F:DNA binding"/>
    <property type="evidence" value="ECO:0007669"/>
    <property type="project" value="UniProtKB-KW"/>
</dbReference>
<evidence type="ECO:0000256" key="2">
    <source>
        <dbReference type="ARBA" id="ARBA00023015"/>
    </source>
</evidence>
<dbReference type="Pfam" id="PF03466">
    <property type="entry name" value="LysR_substrate"/>
    <property type="match status" value="1"/>
</dbReference>
<protein>
    <submittedName>
        <fullName evidence="6">LysR family transcriptional regulator</fullName>
    </submittedName>
</protein>
<organism evidence="6 7">
    <name type="scientific">Palleronia pontilimi</name>
    <dbReference type="NCBI Taxonomy" id="1964209"/>
    <lineage>
        <taxon>Bacteria</taxon>
        <taxon>Pseudomonadati</taxon>
        <taxon>Pseudomonadota</taxon>
        <taxon>Alphaproteobacteria</taxon>
        <taxon>Rhodobacterales</taxon>
        <taxon>Roseobacteraceae</taxon>
        <taxon>Palleronia</taxon>
    </lineage>
</organism>
<accession>A0A934IHU8</accession>
<proteinExistence type="inferred from homology"/>
<evidence type="ECO:0000259" key="5">
    <source>
        <dbReference type="PROSITE" id="PS50931"/>
    </source>
</evidence>
<reference evidence="6" key="1">
    <citation type="submission" date="2020-12" db="EMBL/GenBank/DDBJ databases">
        <title>Bacterial taxonomy.</title>
        <authorList>
            <person name="Pan X."/>
        </authorList>
    </citation>
    <scope>NUCLEOTIDE SEQUENCE</scope>
    <source>
        <strain evidence="6">KCTC 52957</strain>
    </source>
</reference>
<name>A0A934IHU8_9RHOB</name>
<keyword evidence="3" id="KW-0238">DNA-binding</keyword>
<dbReference type="Gene3D" id="3.40.190.10">
    <property type="entry name" value="Periplasmic binding protein-like II"/>
    <property type="match status" value="2"/>
</dbReference>
<dbReference type="PROSITE" id="PS50931">
    <property type="entry name" value="HTH_LYSR"/>
    <property type="match status" value="1"/>
</dbReference>
<dbReference type="InterPro" id="IPR058163">
    <property type="entry name" value="LysR-type_TF_proteobact-type"/>
</dbReference>
<dbReference type="SUPFAM" id="SSF46785">
    <property type="entry name" value="Winged helix' DNA-binding domain"/>
    <property type="match status" value="1"/>
</dbReference>
<sequence>MPRPYNLPSLRALSSFEAAARHLSFKTAARELNVTPTAISHQVRALEDDLGQPLFRRQHRGVELTAAGAYLFTTLQRSFEAISDTVDGLRGTGRDGVTVLVSTAMSALWLTPKLTDYWRLHPDSEVSQIVSDADIPDAAADLSLCYGDIDADTGDCALLFRDRICAVGAPGFARRHVITQARDLQRAPLIHMTDTRHQWTDWTGWLGALGCPAPRGHRIAVNNYMIALQMAKDGLGAVLGWDGLVGPLIEAGELDQLVDDRIVSPNCFYIKTHRRASDPARRFRDWLVSTHAGAVPVARVAE</sequence>
<dbReference type="InterPro" id="IPR005119">
    <property type="entry name" value="LysR_subst-bd"/>
</dbReference>
<dbReference type="InterPro" id="IPR036388">
    <property type="entry name" value="WH-like_DNA-bd_sf"/>
</dbReference>
<dbReference type="EMBL" id="JAEKPD010000013">
    <property type="protein sequence ID" value="MBJ3763645.1"/>
    <property type="molecule type" value="Genomic_DNA"/>
</dbReference>
<feature type="domain" description="HTH lysR-type" evidence="5">
    <location>
        <begin position="8"/>
        <end position="65"/>
    </location>
</feature>
<dbReference type="Pfam" id="PF00126">
    <property type="entry name" value="HTH_1"/>
    <property type="match status" value="1"/>
</dbReference>
<dbReference type="SUPFAM" id="SSF53850">
    <property type="entry name" value="Periplasmic binding protein-like II"/>
    <property type="match status" value="1"/>
</dbReference>
<gene>
    <name evidence="6" type="ORF">ILP92_12885</name>
</gene>
<dbReference type="RefSeq" id="WP_198916821.1">
    <property type="nucleotide sequence ID" value="NZ_JAEKPD010000013.1"/>
</dbReference>
<keyword evidence="2" id="KW-0805">Transcription regulation</keyword>
<keyword evidence="7" id="KW-1185">Reference proteome</keyword>
<dbReference type="Proteomes" id="UP000642488">
    <property type="component" value="Unassembled WGS sequence"/>
</dbReference>
<dbReference type="PRINTS" id="PR00039">
    <property type="entry name" value="HTHLYSR"/>
</dbReference>
<dbReference type="AlphaFoldDB" id="A0A934IHU8"/>